<dbReference type="Gene3D" id="2.160.20.80">
    <property type="entry name" value="E3 ubiquitin-protein ligase SopA"/>
    <property type="match status" value="1"/>
</dbReference>
<keyword evidence="3" id="KW-1185">Reference proteome</keyword>
<reference evidence="4" key="1">
    <citation type="submission" date="2025-08" db="UniProtKB">
        <authorList>
            <consortium name="RefSeq"/>
        </authorList>
    </citation>
    <scope>IDENTIFICATION</scope>
    <source>
        <tissue evidence="4">Whole organism</tissue>
    </source>
</reference>
<dbReference type="Proteomes" id="UP000694843">
    <property type="component" value="Unplaced"/>
</dbReference>
<dbReference type="OrthoDB" id="6369184at2759"/>
<evidence type="ECO:0000313" key="4">
    <source>
        <dbReference type="RefSeq" id="XP_018013060.2"/>
    </source>
</evidence>
<dbReference type="CDD" id="cd00037">
    <property type="entry name" value="CLECT"/>
    <property type="match status" value="1"/>
</dbReference>
<feature type="signal peptide" evidence="1">
    <location>
        <begin position="1"/>
        <end position="20"/>
    </location>
</feature>
<sequence>MPALLLVSLCVLMSAQQATADTMERLSGMNLPPEAVVSSRRVRTVCECKESCFVDAECRGCASEPLPGGGHMCHFTNTNLTSSNLTSSNLTSSNLTSSNLTSANGSVAFIKHGLCDPPYVMVDGVGCIFVSKQLMNFSDAVSRGCPPGFRLFDPVSDQEYWNMASYLQYQYARFRPDGKCGPNFPLSDGTPAACDTNLKYNIPCCLDNGTCAGLKPCTCDGCVDFKALTRGFWTSLTKIGTEWKFANGRVIPSAVNSSVWGPNEPKPNTCAAMWGAPQFNYFYNLSAANCSTTLIPFVCHRKI</sequence>
<dbReference type="InterPro" id="IPR016186">
    <property type="entry name" value="C-type_lectin-like/link_sf"/>
</dbReference>
<dbReference type="SUPFAM" id="SSF56436">
    <property type="entry name" value="C-type lectin-like"/>
    <property type="match status" value="1"/>
</dbReference>
<dbReference type="SUPFAM" id="SSF141571">
    <property type="entry name" value="Pentapeptide repeat-like"/>
    <property type="match status" value="1"/>
</dbReference>
<accession>A0A8B7NHF3</accession>
<proteinExistence type="predicted"/>
<name>A0A8B7NHF3_HYAAZ</name>
<dbReference type="GeneID" id="108670122"/>
<dbReference type="RefSeq" id="XP_018013060.2">
    <property type="nucleotide sequence ID" value="XM_018157571.2"/>
</dbReference>
<dbReference type="KEGG" id="hazt:108670122"/>
<protein>
    <submittedName>
        <fullName evidence="4">Uncharacterized protein LOC108670122</fullName>
    </submittedName>
</protein>
<evidence type="ECO:0000256" key="1">
    <source>
        <dbReference type="SAM" id="SignalP"/>
    </source>
</evidence>
<dbReference type="InterPro" id="IPR016187">
    <property type="entry name" value="CTDL_fold"/>
</dbReference>
<organism evidence="3 4">
    <name type="scientific">Hyalella azteca</name>
    <name type="common">Amphipod</name>
    <dbReference type="NCBI Taxonomy" id="294128"/>
    <lineage>
        <taxon>Eukaryota</taxon>
        <taxon>Metazoa</taxon>
        <taxon>Ecdysozoa</taxon>
        <taxon>Arthropoda</taxon>
        <taxon>Crustacea</taxon>
        <taxon>Multicrustacea</taxon>
        <taxon>Malacostraca</taxon>
        <taxon>Eumalacostraca</taxon>
        <taxon>Peracarida</taxon>
        <taxon>Amphipoda</taxon>
        <taxon>Senticaudata</taxon>
        <taxon>Talitrida</taxon>
        <taxon>Talitroidea</taxon>
        <taxon>Hyalellidae</taxon>
        <taxon>Hyalella</taxon>
    </lineage>
</organism>
<gene>
    <name evidence="4" type="primary">LOC108670122</name>
</gene>
<dbReference type="Pfam" id="PF08276">
    <property type="entry name" value="PAN_2"/>
    <property type="match status" value="1"/>
</dbReference>
<dbReference type="InterPro" id="IPR003609">
    <property type="entry name" value="Pan_app"/>
</dbReference>
<evidence type="ECO:0000313" key="3">
    <source>
        <dbReference type="Proteomes" id="UP000694843"/>
    </source>
</evidence>
<dbReference type="Gene3D" id="3.10.100.10">
    <property type="entry name" value="Mannose-Binding Protein A, subunit A"/>
    <property type="match status" value="1"/>
</dbReference>
<evidence type="ECO:0000259" key="2">
    <source>
        <dbReference type="Pfam" id="PF08276"/>
    </source>
</evidence>
<feature type="domain" description="Apple" evidence="2">
    <location>
        <begin position="18"/>
        <end position="81"/>
    </location>
</feature>
<keyword evidence="1" id="KW-0732">Signal</keyword>
<feature type="chain" id="PRO_5037962739" evidence="1">
    <location>
        <begin position="21"/>
        <end position="303"/>
    </location>
</feature>
<dbReference type="AlphaFoldDB" id="A0A8B7NHF3"/>